<sequence>MRRTSATLGIAAATLALLLGSCSKNANNSEDEPSATPAATDAPSTVTSQPGPTQGQPATDTESPATLTSSPDASQTAELATRLNAIAPGLGDDRDAVVTAASDLCEQVARGDDEAMLSSDAASYFGGDAVALTDEQSRAVVDAVRTTFCRE</sequence>
<dbReference type="PROSITE" id="PS51257">
    <property type="entry name" value="PROKAR_LIPOPROTEIN"/>
    <property type="match status" value="1"/>
</dbReference>
<feature type="signal peptide" evidence="2">
    <location>
        <begin position="1"/>
        <end position="26"/>
    </location>
</feature>
<gene>
    <name evidence="3" type="ORF">BJ968_002544</name>
</gene>
<feature type="compositionally biased region" description="Low complexity" evidence="1">
    <location>
        <begin position="34"/>
        <end position="48"/>
    </location>
</feature>
<dbReference type="RefSeq" id="WP_179752413.1">
    <property type="nucleotide sequence ID" value="NZ_BAAAGN010000001.1"/>
</dbReference>
<dbReference type="AlphaFoldDB" id="A0A7Y9J1F2"/>
<name>A0A7Y9J1F2_9ACTN</name>
<evidence type="ECO:0000256" key="2">
    <source>
        <dbReference type="SAM" id="SignalP"/>
    </source>
</evidence>
<feature type="compositionally biased region" description="Polar residues" evidence="1">
    <location>
        <begin position="49"/>
        <end position="74"/>
    </location>
</feature>
<keyword evidence="4" id="KW-1185">Reference proteome</keyword>
<evidence type="ECO:0000313" key="3">
    <source>
        <dbReference type="EMBL" id="NYD23004.1"/>
    </source>
</evidence>
<evidence type="ECO:0000313" key="4">
    <source>
        <dbReference type="Proteomes" id="UP000521922"/>
    </source>
</evidence>
<evidence type="ECO:0000256" key="1">
    <source>
        <dbReference type="SAM" id="MobiDB-lite"/>
    </source>
</evidence>
<feature type="region of interest" description="Disordered" evidence="1">
    <location>
        <begin position="23"/>
        <end position="74"/>
    </location>
</feature>
<feature type="chain" id="PRO_5038570230" description="DUF732 domain-containing protein" evidence="2">
    <location>
        <begin position="27"/>
        <end position="151"/>
    </location>
</feature>
<organism evidence="3 4">
    <name type="scientific">Kineococcus aurantiacus</name>
    <dbReference type="NCBI Taxonomy" id="37633"/>
    <lineage>
        <taxon>Bacteria</taxon>
        <taxon>Bacillati</taxon>
        <taxon>Actinomycetota</taxon>
        <taxon>Actinomycetes</taxon>
        <taxon>Kineosporiales</taxon>
        <taxon>Kineosporiaceae</taxon>
        <taxon>Kineococcus</taxon>
    </lineage>
</organism>
<proteinExistence type="predicted"/>
<reference evidence="3 4" key="1">
    <citation type="submission" date="2020-07" db="EMBL/GenBank/DDBJ databases">
        <title>Sequencing the genomes of 1000 actinobacteria strains.</title>
        <authorList>
            <person name="Klenk H.-P."/>
        </authorList>
    </citation>
    <scope>NUCLEOTIDE SEQUENCE [LARGE SCALE GENOMIC DNA]</scope>
    <source>
        <strain evidence="3 4">DSM 7487</strain>
    </source>
</reference>
<dbReference type="Proteomes" id="UP000521922">
    <property type="component" value="Unassembled WGS sequence"/>
</dbReference>
<evidence type="ECO:0008006" key="5">
    <source>
        <dbReference type="Google" id="ProtNLM"/>
    </source>
</evidence>
<accession>A0A7Y9J1F2</accession>
<protein>
    <recommendedName>
        <fullName evidence="5">DUF732 domain-containing protein</fullName>
    </recommendedName>
</protein>
<comment type="caution">
    <text evidence="3">The sequence shown here is derived from an EMBL/GenBank/DDBJ whole genome shotgun (WGS) entry which is preliminary data.</text>
</comment>
<keyword evidence="2" id="KW-0732">Signal</keyword>
<dbReference type="EMBL" id="JACCBB010000001">
    <property type="protein sequence ID" value="NYD23004.1"/>
    <property type="molecule type" value="Genomic_DNA"/>
</dbReference>